<sequence>MPTISMFYGIIIRMYCAPKEHNPPHIHVYYQDDKAIIDINTIELIDGKLPKNKLRLVLAWAELRHEELLADWKLAQNGELPFQIEPLK</sequence>
<comment type="caution">
    <text evidence="1">The sequence shown here is derived from an EMBL/GenBank/DDBJ whole genome shotgun (WGS) entry which is preliminary data.</text>
</comment>
<reference evidence="1 2" key="2">
    <citation type="submission" date="2021-02" db="EMBL/GenBank/DDBJ databases">
        <title>Sulfurospirillum tamanensis sp. nov.</title>
        <authorList>
            <person name="Frolova A."/>
            <person name="Merkel A."/>
            <person name="Slobodkin A."/>
        </authorList>
    </citation>
    <scope>NUCLEOTIDE SEQUENCE [LARGE SCALE GENOMIC DNA]</scope>
    <source>
        <strain evidence="1 2">T05b</strain>
    </source>
</reference>
<dbReference type="Proteomes" id="UP000703590">
    <property type="component" value="Unassembled WGS sequence"/>
</dbReference>
<dbReference type="InterPro" id="IPR025427">
    <property type="entry name" value="DUF4160"/>
</dbReference>
<dbReference type="EMBL" id="JAFHKK010000050">
    <property type="protein sequence ID" value="MBN2965594.1"/>
    <property type="molecule type" value="Genomic_DNA"/>
</dbReference>
<proteinExistence type="predicted"/>
<reference evidence="2" key="1">
    <citation type="submission" date="2021-02" db="EMBL/GenBank/DDBJ databases">
        <title>Sulfurospirillum tamanensis sp. nov.</title>
        <authorList>
            <person name="Merkel A.Y."/>
        </authorList>
    </citation>
    <scope>NUCLEOTIDE SEQUENCE [LARGE SCALE GENOMIC DNA]</scope>
    <source>
        <strain evidence="2">T05b</strain>
    </source>
</reference>
<keyword evidence="2" id="KW-1185">Reference proteome</keyword>
<name>A0ABS2WVB2_9BACT</name>
<gene>
    <name evidence="1" type="ORF">JWV37_12450</name>
</gene>
<reference evidence="1 2" key="3">
    <citation type="submission" date="2021-02" db="EMBL/GenBank/DDBJ databases">
        <authorList>
            <person name="Merkel A.Y."/>
        </authorList>
    </citation>
    <scope>NUCLEOTIDE SEQUENCE [LARGE SCALE GENOMIC DNA]</scope>
    <source>
        <strain evidence="1 2">T05b</strain>
    </source>
</reference>
<evidence type="ECO:0000313" key="2">
    <source>
        <dbReference type="Proteomes" id="UP000703590"/>
    </source>
</evidence>
<organism evidence="1 2">
    <name type="scientific">Sulfurospirillum tamanense</name>
    <dbReference type="NCBI Taxonomy" id="2813362"/>
    <lineage>
        <taxon>Bacteria</taxon>
        <taxon>Pseudomonadati</taxon>
        <taxon>Campylobacterota</taxon>
        <taxon>Epsilonproteobacteria</taxon>
        <taxon>Campylobacterales</taxon>
        <taxon>Sulfurospirillaceae</taxon>
        <taxon>Sulfurospirillum</taxon>
    </lineage>
</organism>
<dbReference type="Pfam" id="PF13711">
    <property type="entry name" value="DUF4160"/>
    <property type="match status" value="1"/>
</dbReference>
<accession>A0ABS2WVB2</accession>
<dbReference type="RefSeq" id="WP_205460193.1">
    <property type="nucleotide sequence ID" value="NZ_JAFHKK010000050.1"/>
</dbReference>
<evidence type="ECO:0000313" key="1">
    <source>
        <dbReference type="EMBL" id="MBN2965594.1"/>
    </source>
</evidence>
<protein>
    <submittedName>
        <fullName evidence="1">DUF4160 domain-containing protein</fullName>
    </submittedName>
</protein>